<dbReference type="EMBL" id="LR796363">
    <property type="protein sequence ID" value="CAB4138827.1"/>
    <property type="molecule type" value="Genomic_DNA"/>
</dbReference>
<proteinExistence type="predicted"/>
<evidence type="ECO:0000313" key="2">
    <source>
        <dbReference type="EMBL" id="CAB4138827.1"/>
    </source>
</evidence>
<name>A0A6J5M0J6_9CAUD</name>
<organism evidence="2">
    <name type="scientific">uncultured Caudovirales phage</name>
    <dbReference type="NCBI Taxonomy" id="2100421"/>
    <lineage>
        <taxon>Viruses</taxon>
        <taxon>Duplodnaviria</taxon>
        <taxon>Heunggongvirae</taxon>
        <taxon>Uroviricota</taxon>
        <taxon>Caudoviricetes</taxon>
        <taxon>Peduoviridae</taxon>
        <taxon>Maltschvirus</taxon>
        <taxon>Maltschvirus maltsch</taxon>
    </lineage>
</organism>
<feature type="compositionally biased region" description="Basic and acidic residues" evidence="1">
    <location>
        <begin position="57"/>
        <end position="66"/>
    </location>
</feature>
<gene>
    <name evidence="2" type="ORF">UFOVP341_31</name>
</gene>
<feature type="compositionally biased region" description="Low complexity" evidence="1">
    <location>
        <begin position="1"/>
        <end position="26"/>
    </location>
</feature>
<feature type="compositionally biased region" description="Low complexity" evidence="1">
    <location>
        <begin position="327"/>
        <end position="343"/>
    </location>
</feature>
<evidence type="ECO:0000256" key="1">
    <source>
        <dbReference type="SAM" id="MobiDB-lite"/>
    </source>
</evidence>
<reference evidence="2" key="1">
    <citation type="submission" date="2020-04" db="EMBL/GenBank/DDBJ databases">
        <authorList>
            <person name="Chiriac C."/>
            <person name="Salcher M."/>
            <person name="Ghai R."/>
            <person name="Kavagutti S V."/>
        </authorList>
    </citation>
    <scope>NUCLEOTIDE SEQUENCE</scope>
</reference>
<accession>A0A6J5M0J6</accession>
<feature type="region of interest" description="Disordered" evidence="1">
    <location>
        <begin position="1"/>
        <end position="123"/>
    </location>
</feature>
<feature type="compositionally biased region" description="Polar residues" evidence="1">
    <location>
        <begin position="80"/>
        <end position="92"/>
    </location>
</feature>
<feature type="compositionally biased region" description="Polar residues" evidence="1">
    <location>
        <begin position="28"/>
        <end position="50"/>
    </location>
</feature>
<protein>
    <submittedName>
        <fullName evidence="2">Uncharacterized protein</fullName>
    </submittedName>
</protein>
<sequence>MDNQTLTDPAAAPSAAATPETTPAPAEVTQSSAPENGSGQETAQTLNAETASSSPAADKDAKKETLLDVVKTAFEPKAPVNSSTAKVQSTPAPGQPNDAQGKDSQVQKDGSEAQSDVPFHNHPRWKAMIAERESLKPAAEQYGKITTFMQTNGLTPQEMAEGMTVMALMKTNPAAAYQQLQGYVANLARFTGDVLPPELKAKVDEGLTDPETAKRLAQLEAEREFSYARQAEQQQRYQAEQEMIARQQAADNSQQMVAAVMRWEQAERAKDPDWSQKYEMVQDRVKALLATQPARNPSDAIQLAQRALADVNARLRPLAGRTMPLRTPASSLSSASATPAPKSLADLVRMGLQGS</sequence>
<feature type="region of interest" description="Disordered" evidence="1">
    <location>
        <begin position="318"/>
        <end position="343"/>
    </location>
</feature>